<dbReference type="PROSITE" id="PS51375">
    <property type="entry name" value="PPR"/>
    <property type="match status" value="2"/>
</dbReference>
<dbReference type="EMBL" id="LR743590">
    <property type="protein sequence ID" value="CAA2618036.1"/>
    <property type="molecule type" value="Genomic_DNA"/>
</dbReference>
<gene>
    <name evidence="3" type="ORF">SI7747_03004197</name>
</gene>
<dbReference type="Pfam" id="PF20431">
    <property type="entry name" value="E_motif"/>
    <property type="match status" value="1"/>
</dbReference>
<dbReference type="InterPro" id="IPR046960">
    <property type="entry name" value="PPR_At4g14850-like_plant"/>
</dbReference>
<dbReference type="EMBL" id="CACRZD030000003">
    <property type="protein sequence ID" value="CAA6657730.1"/>
    <property type="molecule type" value="Genomic_DNA"/>
</dbReference>
<evidence type="ECO:0000256" key="1">
    <source>
        <dbReference type="ARBA" id="ARBA00022737"/>
    </source>
</evidence>
<reference evidence="3 4" key="1">
    <citation type="submission" date="2019-12" db="EMBL/GenBank/DDBJ databases">
        <authorList>
            <person name="Scholz U."/>
            <person name="Mascher M."/>
            <person name="Fiebig A."/>
        </authorList>
    </citation>
    <scope>NUCLEOTIDE SEQUENCE</scope>
</reference>
<evidence type="ECO:0000256" key="2">
    <source>
        <dbReference type="PROSITE-ProRule" id="PRU00708"/>
    </source>
</evidence>
<sequence>MPHLDVISWTSIIAAFVESPGEALELLRAMGATGTKANAVTLSKVLSICSELRRLTPGRELHSVAVRNGLDGNSFVVISTALVLVYTRCGELELSRRIFSAIPQKDTVAWNTMIMANSTHGHGEEALALFREMVGSGLRPNSVTFVAALSGCSHSNLVEEGRKVFDSMLNDHGVVPDADHHSCMVDILSRAGLLHEAHEFIQKMSLKPTAGAWGALLAGCRVYKNVELGKTAARRLFEIEPDNPGNYVLLSNIFGPPSCGTMLQRSGRS</sequence>
<dbReference type="NCBIfam" id="TIGR00756">
    <property type="entry name" value="PPR"/>
    <property type="match status" value="2"/>
</dbReference>
<dbReference type="PANTHER" id="PTHR47926:SF426">
    <property type="entry name" value="TETRATRICOPEPTIDE-LIKE HELICAL DOMAIN SUPERFAMILY, DYW DOMAIN-CONTAINING PROTEIN"/>
    <property type="match status" value="1"/>
</dbReference>
<dbReference type="Pfam" id="PF01535">
    <property type="entry name" value="PPR"/>
    <property type="match status" value="1"/>
</dbReference>
<dbReference type="GO" id="GO:0003723">
    <property type="term" value="F:RNA binding"/>
    <property type="evidence" value="ECO:0007669"/>
    <property type="project" value="InterPro"/>
</dbReference>
<dbReference type="FunFam" id="1.25.40.10:FF:000090">
    <property type="entry name" value="Pentatricopeptide repeat-containing protein, chloroplastic"/>
    <property type="match status" value="1"/>
</dbReference>
<dbReference type="PANTHER" id="PTHR47926">
    <property type="entry name" value="PENTATRICOPEPTIDE REPEAT-CONTAINING PROTEIN"/>
    <property type="match status" value="1"/>
</dbReference>
<feature type="repeat" description="PPR" evidence="2">
    <location>
        <begin position="141"/>
        <end position="176"/>
    </location>
</feature>
<name>A0A7I8IK36_SPIIN</name>
<accession>A0A7I8IK36</accession>
<dbReference type="InterPro" id="IPR002885">
    <property type="entry name" value="PPR_rpt"/>
</dbReference>
<proteinExistence type="predicted"/>
<dbReference type="Proteomes" id="UP001189122">
    <property type="component" value="Unassembled WGS sequence"/>
</dbReference>
<dbReference type="InterPro" id="IPR011990">
    <property type="entry name" value="TPR-like_helical_dom_sf"/>
</dbReference>
<feature type="repeat" description="PPR" evidence="2">
    <location>
        <begin position="106"/>
        <end position="140"/>
    </location>
</feature>
<dbReference type="Gene3D" id="1.25.40.10">
    <property type="entry name" value="Tetratricopeptide repeat domain"/>
    <property type="match status" value="1"/>
</dbReference>
<dbReference type="AlphaFoldDB" id="A0A7I8IK36"/>
<evidence type="ECO:0000313" key="3">
    <source>
        <dbReference type="EMBL" id="CAA2618036.1"/>
    </source>
</evidence>
<protein>
    <submittedName>
        <fullName evidence="3">Uncharacterized protein</fullName>
    </submittedName>
</protein>
<organism evidence="3">
    <name type="scientific">Spirodela intermedia</name>
    <name type="common">Intermediate duckweed</name>
    <dbReference type="NCBI Taxonomy" id="51605"/>
    <lineage>
        <taxon>Eukaryota</taxon>
        <taxon>Viridiplantae</taxon>
        <taxon>Streptophyta</taxon>
        <taxon>Embryophyta</taxon>
        <taxon>Tracheophyta</taxon>
        <taxon>Spermatophyta</taxon>
        <taxon>Magnoliopsida</taxon>
        <taxon>Liliopsida</taxon>
        <taxon>Araceae</taxon>
        <taxon>Lemnoideae</taxon>
        <taxon>Spirodela</taxon>
    </lineage>
</organism>
<keyword evidence="4" id="KW-1185">Reference proteome</keyword>
<keyword evidence="1" id="KW-0677">Repeat</keyword>
<dbReference type="Pfam" id="PF13041">
    <property type="entry name" value="PPR_2"/>
    <property type="match status" value="1"/>
</dbReference>
<evidence type="ECO:0000313" key="4">
    <source>
        <dbReference type="Proteomes" id="UP001189122"/>
    </source>
</evidence>
<dbReference type="InterPro" id="IPR046848">
    <property type="entry name" value="E_motif"/>
</dbReference>
<dbReference type="GO" id="GO:0009451">
    <property type="term" value="P:RNA modification"/>
    <property type="evidence" value="ECO:0007669"/>
    <property type="project" value="InterPro"/>
</dbReference>